<dbReference type="OrthoDB" id="5596743at2759"/>
<evidence type="ECO:0000256" key="1">
    <source>
        <dbReference type="SAM" id="SignalP"/>
    </source>
</evidence>
<dbReference type="AlphaFoldDB" id="A0A9P9BJ65"/>
<evidence type="ECO:0000313" key="3">
    <source>
        <dbReference type="Proteomes" id="UP000756346"/>
    </source>
</evidence>
<protein>
    <submittedName>
        <fullName evidence="2">Uncharacterized protein</fullName>
    </submittedName>
</protein>
<feature type="signal peptide" evidence="1">
    <location>
        <begin position="1"/>
        <end position="17"/>
    </location>
</feature>
<organism evidence="2 3">
    <name type="scientific">Microdochium trichocladiopsis</name>
    <dbReference type="NCBI Taxonomy" id="1682393"/>
    <lineage>
        <taxon>Eukaryota</taxon>
        <taxon>Fungi</taxon>
        <taxon>Dikarya</taxon>
        <taxon>Ascomycota</taxon>
        <taxon>Pezizomycotina</taxon>
        <taxon>Sordariomycetes</taxon>
        <taxon>Xylariomycetidae</taxon>
        <taxon>Xylariales</taxon>
        <taxon>Microdochiaceae</taxon>
        <taxon>Microdochium</taxon>
    </lineage>
</organism>
<proteinExistence type="predicted"/>
<reference evidence="2" key="1">
    <citation type="journal article" date="2021" name="Nat. Commun.">
        <title>Genetic determinants of endophytism in the Arabidopsis root mycobiome.</title>
        <authorList>
            <person name="Mesny F."/>
            <person name="Miyauchi S."/>
            <person name="Thiergart T."/>
            <person name="Pickel B."/>
            <person name="Atanasova L."/>
            <person name="Karlsson M."/>
            <person name="Huettel B."/>
            <person name="Barry K.W."/>
            <person name="Haridas S."/>
            <person name="Chen C."/>
            <person name="Bauer D."/>
            <person name="Andreopoulos W."/>
            <person name="Pangilinan J."/>
            <person name="LaButti K."/>
            <person name="Riley R."/>
            <person name="Lipzen A."/>
            <person name="Clum A."/>
            <person name="Drula E."/>
            <person name="Henrissat B."/>
            <person name="Kohler A."/>
            <person name="Grigoriev I.V."/>
            <person name="Martin F.M."/>
            <person name="Hacquard S."/>
        </authorList>
    </citation>
    <scope>NUCLEOTIDE SEQUENCE</scope>
    <source>
        <strain evidence="2">MPI-CAGE-CH-0230</strain>
    </source>
</reference>
<comment type="caution">
    <text evidence="2">The sequence shown here is derived from an EMBL/GenBank/DDBJ whole genome shotgun (WGS) entry which is preliminary data.</text>
</comment>
<sequence length="383" mass="40285">MHKSLALTPLLFLGAVGQQLWVAIRITTTSSLVLDDCVSYFTTTVTPPISYFTITTALVQSTRTDDFIDETTASTTTSETSVATISSITTTTQLNTAIATETTTETSTLTTTSTVFATEFTTLARRQAVNERGISTVPNTSLEPQYAPVYHRSDSADSSTRLCAGARTITVTAPAPSSTTTVSLDLTSSTTVTSTQTETDTVTELVSVYITTPLTSTVDETSTTTFTETSTTDTTTTTVSTSTSTTVVPQSTGVFRARGGTFDGQYGYNSNELFPGVSFLVFGAQRADATTIIRTTEGHLQLPNTMIFGRAGPSPNLSPFFFVRDGASGGFVYIDAVVGPDGVLAFSRGGSPGIVVSCGSTEANIAQTVPDGCTEFSIVYEAL</sequence>
<keyword evidence="1" id="KW-0732">Signal</keyword>
<dbReference type="GeneID" id="70188910"/>
<dbReference type="EMBL" id="JAGTJQ010000009">
    <property type="protein sequence ID" value="KAH7024938.1"/>
    <property type="molecule type" value="Genomic_DNA"/>
</dbReference>
<evidence type="ECO:0000313" key="2">
    <source>
        <dbReference type="EMBL" id="KAH7024938.1"/>
    </source>
</evidence>
<feature type="chain" id="PRO_5040506882" evidence="1">
    <location>
        <begin position="18"/>
        <end position="383"/>
    </location>
</feature>
<name>A0A9P9BJ65_9PEZI</name>
<keyword evidence="3" id="KW-1185">Reference proteome</keyword>
<accession>A0A9P9BJ65</accession>
<dbReference type="RefSeq" id="XP_046008486.1">
    <property type="nucleotide sequence ID" value="XM_046159364.1"/>
</dbReference>
<dbReference type="Proteomes" id="UP000756346">
    <property type="component" value="Unassembled WGS sequence"/>
</dbReference>
<gene>
    <name evidence="2" type="ORF">B0I36DRAFT_366839</name>
</gene>